<dbReference type="WBParaSite" id="nOo.2.0.1.t04358-RA">
    <property type="protein sequence ID" value="nOo.2.0.1.t04358-RA"/>
    <property type="gene ID" value="nOo.2.0.1.g04358"/>
</dbReference>
<feature type="compositionally biased region" description="Low complexity" evidence="1">
    <location>
        <begin position="35"/>
        <end position="44"/>
    </location>
</feature>
<dbReference type="Proteomes" id="UP000271087">
    <property type="component" value="Unassembled WGS sequence"/>
</dbReference>
<evidence type="ECO:0000256" key="1">
    <source>
        <dbReference type="SAM" id="MobiDB-lite"/>
    </source>
</evidence>
<feature type="compositionally biased region" description="Polar residues" evidence="1">
    <location>
        <begin position="53"/>
        <end position="65"/>
    </location>
</feature>
<name>A0A182E8K2_ONCOC</name>
<reference evidence="4" key="1">
    <citation type="submission" date="2016-06" db="UniProtKB">
        <authorList>
            <consortium name="WormBaseParasite"/>
        </authorList>
    </citation>
    <scope>IDENTIFICATION</scope>
</reference>
<proteinExistence type="predicted"/>
<sequence>SSVFEQFQGAVIESSALQQPQIPSTLPHQPYVIAQQQQGVFQQQQPPPQQQQTNSSVSVRHNSLNSGVSGPSHQQQPSQPGGVSQSSSVPPNDSNN</sequence>
<evidence type="ECO:0000313" key="3">
    <source>
        <dbReference type="Proteomes" id="UP000271087"/>
    </source>
</evidence>
<evidence type="ECO:0000313" key="2">
    <source>
        <dbReference type="EMBL" id="VDK72715.1"/>
    </source>
</evidence>
<organism evidence="4">
    <name type="scientific">Onchocerca ochengi</name>
    <name type="common">Filarial nematode worm</name>
    <dbReference type="NCBI Taxonomy" id="42157"/>
    <lineage>
        <taxon>Eukaryota</taxon>
        <taxon>Metazoa</taxon>
        <taxon>Ecdysozoa</taxon>
        <taxon>Nematoda</taxon>
        <taxon>Chromadorea</taxon>
        <taxon>Rhabditida</taxon>
        <taxon>Spirurina</taxon>
        <taxon>Spiruromorpha</taxon>
        <taxon>Filarioidea</taxon>
        <taxon>Onchocercidae</taxon>
        <taxon>Onchocerca</taxon>
    </lineage>
</organism>
<dbReference type="OrthoDB" id="5871403at2759"/>
<evidence type="ECO:0000313" key="4">
    <source>
        <dbReference type="WBParaSite" id="nOo.2.0.1.t04358-RA"/>
    </source>
</evidence>
<feature type="compositionally biased region" description="Low complexity" evidence="1">
    <location>
        <begin position="66"/>
        <end position="96"/>
    </location>
</feature>
<dbReference type="AlphaFoldDB" id="A0A182E8K2"/>
<protein>
    <submittedName>
        <fullName evidence="4">Aryl hydrocarbon receptor nuclear translocator</fullName>
    </submittedName>
</protein>
<dbReference type="EMBL" id="UYRW01000970">
    <property type="protein sequence ID" value="VDK72715.1"/>
    <property type="molecule type" value="Genomic_DNA"/>
</dbReference>
<dbReference type="STRING" id="42157.A0A182E8K2"/>
<keyword evidence="3" id="KW-1185">Reference proteome</keyword>
<feature type="compositionally biased region" description="Polar residues" evidence="1">
    <location>
        <begin position="15"/>
        <end position="27"/>
    </location>
</feature>
<feature type="region of interest" description="Disordered" evidence="1">
    <location>
        <begin position="13"/>
        <end position="96"/>
    </location>
</feature>
<gene>
    <name evidence="2" type="ORF">NOO_LOCUS4358</name>
</gene>
<accession>A0A182E8K2</accession>
<reference evidence="2 3" key="2">
    <citation type="submission" date="2018-08" db="EMBL/GenBank/DDBJ databases">
        <authorList>
            <person name="Laetsch R D."/>
            <person name="Stevens L."/>
            <person name="Kumar S."/>
            <person name="Blaxter L. M."/>
        </authorList>
    </citation>
    <scope>NUCLEOTIDE SEQUENCE [LARGE SCALE GENOMIC DNA]</scope>
</reference>